<protein>
    <submittedName>
        <fullName evidence="1">Uncharacterized protein</fullName>
    </submittedName>
</protein>
<sequence length="36" mass="4229">MYMDVRERVLWRTVQKDLSPLLAAVEQELRDLGEAP</sequence>
<keyword evidence="2" id="KW-1185">Reference proteome</keyword>
<dbReference type="AlphaFoldDB" id="A0A366FVB7"/>
<proteinExistence type="predicted"/>
<dbReference type="Proteomes" id="UP000253529">
    <property type="component" value="Unassembled WGS sequence"/>
</dbReference>
<dbReference type="EMBL" id="QNRK01000001">
    <property type="protein sequence ID" value="RBP18096.1"/>
    <property type="molecule type" value="Genomic_DNA"/>
</dbReference>
<name>A0A366FVB7_9HYPH</name>
<gene>
    <name evidence="1" type="ORF">DFR50_10138</name>
</gene>
<reference evidence="1 2" key="1">
    <citation type="submission" date="2018-06" db="EMBL/GenBank/DDBJ databases">
        <title>Genomic Encyclopedia of Type Strains, Phase IV (KMG-IV): sequencing the most valuable type-strain genomes for metagenomic binning, comparative biology and taxonomic classification.</title>
        <authorList>
            <person name="Goeker M."/>
        </authorList>
    </citation>
    <scope>NUCLEOTIDE SEQUENCE [LARGE SCALE GENOMIC DNA]</scope>
    <source>
        <strain evidence="1 2">DSM 24875</strain>
    </source>
</reference>
<organism evidence="1 2">
    <name type="scientific">Roseiarcus fermentans</name>
    <dbReference type="NCBI Taxonomy" id="1473586"/>
    <lineage>
        <taxon>Bacteria</taxon>
        <taxon>Pseudomonadati</taxon>
        <taxon>Pseudomonadota</taxon>
        <taxon>Alphaproteobacteria</taxon>
        <taxon>Hyphomicrobiales</taxon>
        <taxon>Roseiarcaceae</taxon>
        <taxon>Roseiarcus</taxon>
    </lineage>
</organism>
<accession>A0A366FVB7</accession>
<comment type="caution">
    <text evidence="1">The sequence shown here is derived from an EMBL/GenBank/DDBJ whole genome shotgun (WGS) entry which is preliminary data.</text>
</comment>
<evidence type="ECO:0000313" key="2">
    <source>
        <dbReference type="Proteomes" id="UP000253529"/>
    </source>
</evidence>
<evidence type="ECO:0000313" key="1">
    <source>
        <dbReference type="EMBL" id="RBP18096.1"/>
    </source>
</evidence>